<keyword evidence="3 6" id="KW-0812">Transmembrane</keyword>
<evidence type="ECO:0000256" key="4">
    <source>
        <dbReference type="ARBA" id="ARBA00022989"/>
    </source>
</evidence>
<dbReference type="HOGENOM" id="CLU_048072_2_1_6"/>
<dbReference type="AlphaFoldDB" id="A0A059ZWH8"/>
<accession>A0A059ZWH8</accession>
<feature type="transmembrane region" description="Helical" evidence="6">
    <location>
        <begin position="97"/>
        <end position="118"/>
    </location>
</feature>
<dbReference type="Pfam" id="PF03706">
    <property type="entry name" value="LPG_synthase_TM"/>
    <property type="match status" value="1"/>
</dbReference>
<reference evidence="7 8" key="1">
    <citation type="journal article" date="2009" name="J. Bacteriol.">
        <title>Draft genome sequence of the extremely acidophilic bacterium Acidithiobacillus caldus ATCC 51756 reveals metabolic versatility in the genus Acidithiobacillus.</title>
        <authorList>
            <person name="Valdes J."/>
            <person name="Quatrini R."/>
            <person name="Hallberg K."/>
            <person name="Dopson M."/>
            <person name="Valenzuela P.D."/>
            <person name="Holmes D.S."/>
        </authorList>
    </citation>
    <scope>NUCLEOTIDE SEQUENCE [LARGE SCALE GENOMIC DNA]</scope>
    <source>
        <strain evidence="8">ATCC 51756 / DSM 8584 / KU</strain>
    </source>
</reference>
<keyword evidence="7" id="KW-0808">Transferase</keyword>
<dbReference type="GO" id="GO:0005886">
    <property type="term" value="C:plasma membrane"/>
    <property type="evidence" value="ECO:0007669"/>
    <property type="project" value="UniProtKB-SubCell"/>
</dbReference>
<feature type="transmembrane region" description="Helical" evidence="6">
    <location>
        <begin position="57"/>
        <end position="77"/>
    </location>
</feature>
<evidence type="ECO:0000256" key="1">
    <source>
        <dbReference type="ARBA" id="ARBA00004651"/>
    </source>
</evidence>
<proteinExistence type="predicted"/>
<organism evidence="7 8">
    <name type="scientific">Acidithiobacillus caldus (strain ATCC 51756 / DSM 8584 / KU)</name>
    <dbReference type="NCBI Taxonomy" id="637389"/>
    <lineage>
        <taxon>Bacteria</taxon>
        <taxon>Pseudomonadati</taxon>
        <taxon>Pseudomonadota</taxon>
        <taxon>Acidithiobacillia</taxon>
        <taxon>Acidithiobacillales</taxon>
        <taxon>Acidithiobacillaceae</taxon>
        <taxon>Acidithiobacillus</taxon>
    </lineage>
</organism>
<protein>
    <submittedName>
        <fullName evidence="7">Para-aminobenzoate synthase, aminase component</fullName>
        <ecNumber evidence="7">2.6.1.85</ecNumber>
    </submittedName>
</protein>
<gene>
    <name evidence="7" type="ORF">Acaty_c2094</name>
</gene>
<dbReference type="GeneID" id="92932168"/>
<dbReference type="PANTHER" id="PTHR40277">
    <property type="entry name" value="BLL5419 PROTEIN"/>
    <property type="match status" value="1"/>
</dbReference>
<keyword evidence="4 6" id="KW-1133">Transmembrane helix</keyword>
<dbReference type="GO" id="GO:0046820">
    <property type="term" value="F:4-amino-4-deoxychorismate synthase activity"/>
    <property type="evidence" value="ECO:0007669"/>
    <property type="project" value="UniProtKB-EC"/>
</dbReference>
<name>A0A059ZWH8_ACICK</name>
<evidence type="ECO:0000256" key="5">
    <source>
        <dbReference type="ARBA" id="ARBA00023136"/>
    </source>
</evidence>
<evidence type="ECO:0000313" key="7">
    <source>
        <dbReference type="EMBL" id="AIA55950.1"/>
    </source>
</evidence>
<dbReference type="eggNOG" id="COG0392">
    <property type="taxonomic scope" value="Bacteria"/>
</dbReference>
<evidence type="ECO:0000256" key="3">
    <source>
        <dbReference type="ARBA" id="ARBA00022692"/>
    </source>
</evidence>
<dbReference type="PANTHER" id="PTHR40277:SF1">
    <property type="entry name" value="BLL5419 PROTEIN"/>
    <property type="match status" value="1"/>
</dbReference>
<sequence length="337" mass="37085">MTTVAENPRPPHKRPKRGHWQLMAQVAFTAVVLAWLFQKTDWPHLLQRFEEMDPWWFAAAAASYAANISISSGRWWIILRALSRPAPIAWLWRLNWVGAYFNQVLPGSVSGDFLRAWYTRHQARGMPFALAAVFSDRFIGMGALVGIALTAFLLGGRHVALLPGMDKTMAVVVAGYVLIVALILTPWLNFLNTHLGKVGNKLHDIRLGMAALLRHPKALAATIGLSLIVQGFSILTFWSLAQALRVHLDPAAVWLVWPLVSLFLALPVSFAGWGLREGLVVLYLGALHIGHDAALALSLLTGATVLLTSLPGALLWFGIGHHRLSQHPAIEASENPR</sequence>
<feature type="transmembrane region" description="Helical" evidence="6">
    <location>
        <begin position="20"/>
        <end position="37"/>
    </location>
</feature>
<keyword evidence="2" id="KW-1003">Cell membrane</keyword>
<dbReference type="KEGG" id="acz:Acaty_c2094"/>
<dbReference type="InterPro" id="IPR022791">
    <property type="entry name" value="L-PG_synthase/AglD"/>
</dbReference>
<keyword evidence="5 6" id="KW-0472">Membrane</keyword>
<dbReference type="EMBL" id="CP005986">
    <property type="protein sequence ID" value="AIA55950.1"/>
    <property type="molecule type" value="Genomic_DNA"/>
</dbReference>
<feature type="transmembrane region" description="Helical" evidence="6">
    <location>
        <begin position="168"/>
        <end position="188"/>
    </location>
</feature>
<dbReference type="RefSeq" id="WP_226047736.1">
    <property type="nucleotide sequence ID" value="NZ_CP005986.1"/>
</dbReference>
<evidence type="ECO:0000256" key="6">
    <source>
        <dbReference type="SAM" id="Phobius"/>
    </source>
</evidence>
<comment type="subcellular location">
    <subcellularLocation>
        <location evidence="1">Cell membrane</location>
        <topology evidence="1">Multi-pass membrane protein</topology>
    </subcellularLocation>
</comment>
<evidence type="ECO:0000313" key="8">
    <source>
        <dbReference type="Proteomes" id="UP000005522"/>
    </source>
</evidence>
<dbReference type="EC" id="2.6.1.85" evidence="7"/>
<feature type="transmembrane region" description="Helical" evidence="6">
    <location>
        <begin position="218"/>
        <end position="240"/>
    </location>
</feature>
<keyword evidence="7" id="KW-0032">Aminotransferase</keyword>
<feature type="transmembrane region" description="Helical" evidence="6">
    <location>
        <begin position="252"/>
        <end position="273"/>
    </location>
</feature>
<evidence type="ECO:0000256" key="2">
    <source>
        <dbReference type="ARBA" id="ARBA00022475"/>
    </source>
</evidence>
<feature type="transmembrane region" description="Helical" evidence="6">
    <location>
        <begin position="138"/>
        <end position="156"/>
    </location>
</feature>
<feature type="transmembrane region" description="Helical" evidence="6">
    <location>
        <begin position="293"/>
        <end position="317"/>
    </location>
</feature>
<dbReference type="Proteomes" id="UP000005522">
    <property type="component" value="Chromosome"/>
</dbReference>